<dbReference type="RefSeq" id="WP_165916369.1">
    <property type="nucleotide sequence ID" value="NZ_SLWV01000021.1"/>
</dbReference>
<dbReference type="Proteomes" id="UP000294919">
    <property type="component" value="Unassembled WGS sequence"/>
</dbReference>
<keyword evidence="2" id="KW-1185">Reference proteome</keyword>
<proteinExistence type="predicted"/>
<evidence type="ECO:0008006" key="3">
    <source>
        <dbReference type="Google" id="ProtNLM"/>
    </source>
</evidence>
<protein>
    <recommendedName>
        <fullName evidence="3">Normocyte binding protein 2b</fullName>
    </recommendedName>
</protein>
<evidence type="ECO:0000313" key="2">
    <source>
        <dbReference type="Proteomes" id="UP000294919"/>
    </source>
</evidence>
<reference evidence="1 2" key="1">
    <citation type="submission" date="2019-03" db="EMBL/GenBank/DDBJ databases">
        <title>Genomic Encyclopedia of Type Strains, Phase IV (KMG-IV): sequencing the most valuable type-strain genomes for metagenomic binning, comparative biology and taxonomic classification.</title>
        <authorList>
            <person name="Goeker M."/>
        </authorList>
    </citation>
    <scope>NUCLEOTIDE SEQUENCE [LARGE SCALE GENOMIC DNA]</scope>
    <source>
        <strain evidence="1 2">DSM 102940</strain>
    </source>
</reference>
<dbReference type="EMBL" id="SLWV01000021">
    <property type="protein sequence ID" value="TCO71507.1"/>
    <property type="molecule type" value="Genomic_DNA"/>
</dbReference>
<accession>A0A4R2KGS9</accession>
<evidence type="ECO:0000313" key="1">
    <source>
        <dbReference type="EMBL" id="TCO71507.1"/>
    </source>
</evidence>
<organism evidence="1 2">
    <name type="scientific">Marinisporobacter balticus</name>
    <dbReference type="NCBI Taxonomy" id="2018667"/>
    <lineage>
        <taxon>Bacteria</taxon>
        <taxon>Bacillati</taxon>
        <taxon>Bacillota</taxon>
        <taxon>Clostridia</taxon>
        <taxon>Peptostreptococcales</taxon>
        <taxon>Thermotaleaceae</taxon>
        <taxon>Marinisporobacter</taxon>
    </lineage>
</organism>
<dbReference type="AlphaFoldDB" id="A0A4R2KGS9"/>
<gene>
    <name evidence="1" type="ORF">EV214_12159</name>
</gene>
<name>A0A4R2KGS9_9FIRM</name>
<sequence>MKEELYDKINHIENLKDRALLKELLNEVFIPLYEHSDNMYRSLEKRVFDEIAYNQQNYSLYTTIVKKQDFDPIHYFLYPMLEEDIKEQEYDLLYILDTMLQNKQVKMFKVFLKCDYLIFKDLLKKDLKFKGSIKTDKRVYDAYFKIKKNTQYWDEIYKLYQMFIRNNIPWRTINAPYISKIADVVLIEYEKGITKDETIQEINVDFGQYSKYIEYDRVPIWNIQKLVLESTGFPMPCENQVHFEHSVSLKGEGLEHGYLVEYDEHIKNVRHTKENLMIVSEIEEAKDWDLFKVVRPKKSRIEKYRFELVSNAKKISFAEKLSNKNGMNIKTKAELIRMIDSFEASKHLQFKEVKIVDKEEHIKEETYNMNFFIIDEIRDSDYGKKMILYFSAKDENNFIIRDLLSFIISEIQLFYPEYKCEGRLL</sequence>
<comment type="caution">
    <text evidence="1">The sequence shown here is derived from an EMBL/GenBank/DDBJ whole genome shotgun (WGS) entry which is preliminary data.</text>
</comment>